<accession>A0ABD0KW20</accession>
<name>A0ABD0KW20_9CAEN</name>
<dbReference type="Proteomes" id="UP001519460">
    <property type="component" value="Unassembled WGS sequence"/>
</dbReference>
<evidence type="ECO:0000313" key="3">
    <source>
        <dbReference type="Proteomes" id="UP001519460"/>
    </source>
</evidence>
<evidence type="ECO:0000256" key="1">
    <source>
        <dbReference type="SAM" id="MobiDB-lite"/>
    </source>
</evidence>
<gene>
    <name evidence="2" type="ORF">BaRGS_00017243</name>
</gene>
<protein>
    <submittedName>
        <fullName evidence="2">Uncharacterized protein</fullName>
    </submittedName>
</protein>
<feature type="region of interest" description="Disordered" evidence="1">
    <location>
        <begin position="57"/>
        <end position="79"/>
    </location>
</feature>
<proteinExistence type="predicted"/>
<reference evidence="2 3" key="1">
    <citation type="journal article" date="2023" name="Sci. Data">
        <title>Genome assembly of the Korean intertidal mud-creeper Batillaria attramentaria.</title>
        <authorList>
            <person name="Patra A.K."/>
            <person name="Ho P.T."/>
            <person name="Jun S."/>
            <person name="Lee S.J."/>
            <person name="Kim Y."/>
            <person name="Won Y.J."/>
        </authorList>
    </citation>
    <scope>NUCLEOTIDE SEQUENCE [LARGE SCALE GENOMIC DNA]</scope>
    <source>
        <strain evidence="2">Wonlab-2016</strain>
    </source>
</reference>
<dbReference type="AlphaFoldDB" id="A0ABD0KW20"/>
<feature type="compositionally biased region" description="Basic and acidic residues" evidence="1">
    <location>
        <begin position="68"/>
        <end position="79"/>
    </location>
</feature>
<sequence length="106" mass="11395">MQQMGASCPLPMTEIIAELGASTTDSCQRVPGLMTGHLSVVEVSRVTRCLSRSWEENGEMPTHAHARRGGERGNEGEERGDAVLIVMPASLLSPLIHTLHPLLPLA</sequence>
<evidence type="ECO:0000313" key="2">
    <source>
        <dbReference type="EMBL" id="KAK7491414.1"/>
    </source>
</evidence>
<dbReference type="EMBL" id="JACVVK020000114">
    <property type="protein sequence ID" value="KAK7491414.1"/>
    <property type="molecule type" value="Genomic_DNA"/>
</dbReference>
<organism evidence="2 3">
    <name type="scientific">Batillaria attramentaria</name>
    <dbReference type="NCBI Taxonomy" id="370345"/>
    <lineage>
        <taxon>Eukaryota</taxon>
        <taxon>Metazoa</taxon>
        <taxon>Spiralia</taxon>
        <taxon>Lophotrochozoa</taxon>
        <taxon>Mollusca</taxon>
        <taxon>Gastropoda</taxon>
        <taxon>Caenogastropoda</taxon>
        <taxon>Sorbeoconcha</taxon>
        <taxon>Cerithioidea</taxon>
        <taxon>Batillariidae</taxon>
        <taxon>Batillaria</taxon>
    </lineage>
</organism>
<comment type="caution">
    <text evidence="2">The sequence shown here is derived from an EMBL/GenBank/DDBJ whole genome shotgun (WGS) entry which is preliminary data.</text>
</comment>
<keyword evidence="3" id="KW-1185">Reference proteome</keyword>